<evidence type="ECO:0000313" key="1">
    <source>
        <dbReference type="EMBL" id="KIW15849.1"/>
    </source>
</evidence>
<dbReference type="AlphaFoldDB" id="A0A0D2BX17"/>
<dbReference type="HOGENOM" id="CLU_554358_0_0_1"/>
<accession>A0A0D2BX17</accession>
<dbReference type="RefSeq" id="XP_016236065.1">
    <property type="nucleotide sequence ID" value="XM_016380238.1"/>
</dbReference>
<dbReference type="EMBL" id="KN847495">
    <property type="protein sequence ID" value="KIW15849.1"/>
    <property type="molecule type" value="Genomic_DNA"/>
</dbReference>
<gene>
    <name evidence="1" type="ORF">PV08_05899</name>
</gene>
<keyword evidence="2" id="KW-1185">Reference proteome</keyword>
<protein>
    <submittedName>
        <fullName evidence="1">Uncharacterized protein</fullName>
    </submittedName>
</protein>
<proteinExistence type="predicted"/>
<reference evidence="1 2" key="1">
    <citation type="submission" date="2015-01" db="EMBL/GenBank/DDBJ databases">
        <title>The Genome Sequence of Exophiala spinifera CBS89968.</title>
        <authorList>
            <consortium name="The Broad Institute Genomics Platform"/>
            <person name="Cuomo C."/>
            <person name="de Hoog S."/>
            <person name="Gorbushina A."/>
            <person name="Stielow B."/>
            <person name="Teixiera M."/>
            <person name="Abouelleil A."/>
            <person name="Chapman S.B."/>
            <person name="Priest M."/>
            <person name="Young S.K."/>
            <person name="Wortman J."/>
            <person name="Nusbaum C."/>
            <person name="Birren B."/>
        </authorList>
    </citation>
    <scope>NUCLEOTIDE SEQUENCE [LARGE SCALE GENOMIC DNA]</scope>
    <source>
        <strain evidence="1 2">CBS 89968</strain>
    </source>
</reference>
<dbReference type="OrthoDB" id="4126947at2759"/>
<dbReference type="VEuPathDB" id="FungiDB:PV08_05899"/>
<dbReference type="GeneID" id="27332982"/>
<organism evidence="1 2">
    <name type="scientific">Exophiala spinifera</name>
    <dbReference type="NCBI Taxonomy" id="91928"/>
    <lineage>
        <taxon>Eukaryota</taxon>
        <taxon>Fungi</taxon>
        <taxon>Dikarya</taxon>
        <taxon>Ascomycota</taxon>
        <taxon>Pezizomycotina</taxon>
        <taxon>Eurotiomycetes</taxon>
        <taxon>Chaetothyriomycetidae</taxon>
        <taxon>Chaetothyriales</taxon>
        <taxon>Herpotrichiellaceae</taxon>
        <taxon>Exophiala</taxon>
    </lineage>
</organism>
<name>A0A0D2BX17_9EURO</name>
<dbReference type="Proteomes" id="UP000053328">
    <property type="component" value="Unassembled WGS sequence"/>
</dbReference>
<sequence>MATREEIREGKKAKVTQIKDLAFNMFGKAMEDGVSDRENPQVIVARDHTSVNWMVILKKPDQIDPNASLFRAKMDFTPREAETDLAPQIGTQHYLIVGYAKADLDKKYFQQDAGVTAKMIGYDRPAEILPWIDSQNPTCYVVTPITDAVPEQKKLYVLLAQKAGLCTPYQISKDMVFWRWEYRSDDKSLSKRKVAWPNLMTQHSVRVGTNLPASSKQEVFKRAQNVGKVIVEPHEDLGNEMKMMALAFKETKKPWFLAEMKRLLKRANIDLDYRPLLPNKGLRTFVLLDGVDFGEDDAKCVVEEVASMWPEVEGMTADKVLYLNKLLRQEGFQIKLFQLKGLLAEAMYQLAEVTPDNPLMDETGFVATLAATLDRVVGKEAQPKPTATNMTEEARDALLAAVLTKLKEILEVYHKFHDDLNALFGDHVLEGAGPYDFWSKFKESPDTDSARMCFFHVFKFMAVEEQHVLHEGFIKPLREVVQVLENLDLSAN</sequence>
<evidence type="ECO:0000313" key="2">
    <source>
        <dbReference type="Proteomes" id="UP000053328"/>
    </source>
</evidence>